<comment type="pathway">
    <text evidence="1">Cofactor biosynthesis; adenosylcobalamin biosynthesis.</text>
</comment>
<dbReference type="Gene3D" id="3.40.1010.10">
    <property type="entry name" value="Cobalt-precorrin-4 Transmethylase, Domain 1"/>
    <property type="match status" value="1"/>
</dbReference>
<dbReference type="SUPFAM" id="SSF53790">
    <property type="entry name" value="Tetrapyrrole methylase"/>
    <property type="match status" value="1"/>
</dbReference>
<dbReference type="InterPro" id="IPR014776">
    <property type="entry name" value="4pyrrole_Mease_sub2"/>
</dbReference>
<dbReference type="CDD" id="cd02440">
    <property type="entry name" value="AdoMet_MTases"/>
    <property type="match status" value="1"/>
</dbReference>
<dbReference type="InterPro" id="IPR035996">
    <property type="entry name" value="4pyrrol_Methylase_sf"/>
</dbReference>
<evidence type="ECO:0000256" key="4">
    <source>
        <dbReference type="ARBA" id="ARBA00022679"/>
    </source>
</evidence>
<protein>
    <submittedName>
        <fullName evidence="7">Precorrin-6Y-methylase</fullName>
    </submittedName>
</protein>
<organism evidence="7 8">
    <name type="scientific">Syntrophotalea acetylenica</name>
    <name type="common">Pelobacter acetylenicus</name>
    <dbReference type="NCBI Taxonomy" id="29542"/>
    <lineage>
        <taxon>Bacteria</taxon>
        <taxon>Pseudomonadati</taxon>
        <taxon>Thermodesulfobacteriota</taxon>
        <taxon>Desulfuromonadia</taxon>
        <taxon>Desulfuromonadales</taxon>
        <taxon>Syntrophotaleaceae</taxon>
        <taxon>Syntrophotalea</taxon>
    </lineage>
</organism>
<dbReference type="AlphaFoldDB" id="A0A1L3GK10"/>
<dbReference type="Gene3D" id="3.40.50.150">
    <property type="entry name" value="Vaccinia Virus protein VP39"/>
    <property type="match status" value="1"/>
</dbReference>
<dbReference type="InterPro" id="IPR014777">
    <property type="entry name" value="4pyrrole_Mease_sub1"/>
</dbReference>
<dbReference type="InterPro" id="IPR050714">
    <property type="entry name" value="Cobalamin_biosynth_MTase"/>
</dbReference>
<dbReference type="NCBIfam" id="TIGR02467">
    <property type="entry name" value="CbiE"/>
    <property type="match status" value="1"/>
</dbReference>
<evidence type="ECO:0000256" key="5">
    <source>
        <dbReference type="ARBA" id="ARBA00022691"/>
    </source>
</evidence>
<evidence type="ECO:0000256" key="1">
    <source>
        <dbReference type="ARBA" id="ARBA00004953"/>
    </source>
</evidence>
<dbReference type="InterPro" id="IPR006365">
    <property type="entry name" value="Cbl_synth_CobL"/>
</dbReference>
<reference evidence="7 8" key="1">
    <citation type="journal article" date="2017" name="Genome Announc.">
        <title>Complete Genome Sequences of Two Acetylene-Fermenting Pelobacter acetylenicus Strains.</title>
        <authorList>
            <person name="Sutton J.M."/>
            <person name="Baesman S.M."/>
            <person name="Fierst J.L."/>
            <person name="Poret-Peterson A.T."/>
            <person name="Oremland R.S."/>
            <person name="Dunlap D.S."/>
            <person name="Akob D.M."/>
        </authorList>
    </citation>
    <scope>NUCLEOTIDE SEQUENCE [LARGE SCALE GENOMIC DNA]</scope>
    <source>
        <strain evidence="7 8">DSM 3247</strain>
    </source>
</reference>
<keyword evidence="2" id="KW-0169">Cobalamin biosynthesis</keyword>
<dbReference type="PANTHER" id="PTHR43182">
    <property type="entry name" value="COBALT-PRECORRIN-6B C(15)-METHYLTRANSFERASE (DECARBOXYLATING)"/>
    <property type="match status" value="1"/>
</dbReference>
<dbReference type="CDD" id="cd11644">
    <property type="entry name" value="Precorrin-6Y-MT"/>
    <property type="match status" value="1"/>
</dbReference>
<dbReference type="STRING" id="29542.A6070_02305"/>
<dbReference type="InterPro" id="IPR000878">
    <property type="entry name" value="4pyrrol_Mease"/>
</dbReference>
<feature type="domain" description="Tetrapyrrole methylase" evidence="6">
    <location>
        <begin position="3"/>
        <end position="188"/>
    </location>
</feature>
<dbReference type="Proteomes" id="UP000182264">
    <property type="component" value="Chromosome"/>
</dbReference>
<dbReference type="GO" id="GO:0009236">
    <property type="term" value="P:cobalamin biosynthetic process"/>
    <property type="evidence" value="ECO:0007669"/>
    <property type="project" value="UniProtKB-UniPathway"/>
</dbReference>
<name>A0A1L3GK10_SYNAC</name>
<evidence type="ECO:0000313" key="7">
    <source>
        <dbReference type="EMBL" id="APG26276.1"/>
    </source>
</evidence>
<dbReference type="InterPro" id="IPR029063">
    <property type="entry name" value="SAM-dependent_MTases_sf"/>
</dbReference>
<dbReference type="NCBIfam" id="TIGR02469">
    <property type="entry name" value="CbiT"/>
    <property type="match status" value="1"/>
</dbReference>
<evidence type="ECO:0000259" key="6">
    <source>
        <dbReference type="Pfam" id="PF00590"/>
    </source>
</evidence>
<keyword evidence="3 7" id="KW-0489">Methyltransferase</keyword>
<dbReference type="GO" id="GO:0008276">
    <property type="term" value="F:protein methyltransferase activity"/>
    <property type="evidence" value="ECO:0007669"/>
    <property type="project" value="InterPro"/>
</dbReference>
<dbReference type="InterPro" id="IPR014008">
    <property type="entry name" value="Cbl_synth_MTase_CbiT"/>
</dbReference>
<keyword evidence="5" id="KW-0949">S-adenosyl-L-methionine</keyword>
<dbReference type="UniPathway" id="UPA00148"/>
<dbReference type="RefSeq" id="WP_072288104.1">
    <property type="nucleotide sequence ID" value="NZ_CP015455.1"/>
</dbReference>
<proteinExistence type="predicted"/>
<dbReference type="SUPFAM" id="SSF53335">
    <property type="entry name" value="S-adenosyl-L-methionine-dependent methyltransferases"/>
    <property type="match status" value="1"/>
</dbReference>
<dbReference type="OrthoDB" id="9787825at2"/>
<dbReference type="PANTHER" id="PTHR43182:SF1">
    <property type="entry name" value="COBALT-PRECORRIN-7 C(5)-METHYLTRANSFERASE"/>
    <property type="match status" value="1"/>
</dbReference>
<keyword evidence="4" id="KW-0808">Transferase</keyword>
<dbReference type="InterPro" id="IPR012818">
    <property type="entry name" value="CbiE"/>
</dbReference>
<dbReference type="KEGG" id="pace:A6070_02305"/>
<keyword evidence="8" id="KW-1185">Reference proteome</keyword>
<evidence type="ECO:0000256" key="3">
    <source>
        <dbReference type="ARBA" id="ARBA00022603"/>
    </source>
</evidence>
<accession>A0A1L3GK10</accession>
<dbReference type="Pfam" id="PF00590">
    <property type="entry name" value="TP_methylase"/>
    <property type="match status" value="1"/>
</dbReference>
<evidence type="ECO:0000256" key="2">
    <source>
        <dbReference type="ARBA" id="ARBA00022573"/>
    </source>
</evidence>
<gene>
    <name evidence="7" type="ORF">A7E75_08335</name>
</gene>
<dbReference type="GO" id="GO:0032259">
    <property type="term" value="P:methylation"/>
    <property type="evidence" value="ECO:0007669"/>
    <property type="project" value="UniProtKB-KW"/>
</dbReference>
<dbReference type="EMBL" id="CP015518">
    <property type="protein sequence ID" value="APG26276.1"/>
    <property type="molecule type" value="Genomic_DNA"/>
</dbReference>
<sequence length="403" mass="44285">MKKIYVIGAGVEGQEGFSRRALDIIGQAHVLFGRARLLSLFPDFPGEKIDIDQDFSEVVNRLKTCEGPAVVLASGDPLFFGIGRQLLRNFREDELEFVPNVSSVQYAFAKLGLPWDDAVFLSCKGHEPEDVADRIIASDKVALLTDARNTPAVIAREMLERGHEGYAAYLCENLGTPQERIVRTDVAGLPAEPAAPLNVLVLVKQYEALAEASRPVLGIADEAFSAIKKQITREEVRAVTLAKLRLCQDMVLWDIGAGSGSVSIEADRLMPDGRVYAIEQNEQYQRFIRENLRKFHSRHVTVVEGEAPGCLERLPDPDRVFIGGSGGSLWAILSVVDQRLAAGGRIVVNAITLDTLAAASEFLENAGYRVEVTSVNIARTRPATDYKMFEAFNPVFVLVADKE</sequence>
<dbReference type="PIRSF" id="PIRSF036428">
    <property type="entry name" value="CobL"/>
    <property type="match status" value="1"/>
</dbReference>
<evidence type="ECO:0000313" key="8">
    <source>
        <dbReference type="Proteomes" id="UP000182264"/>
    </source>
</evidence>
<dbReference type="Gene3D" id="3.30.950.10">
    <property type="entry name" value="Methyltransferase, Cobalt-precorrin-4 Transmethylase, Domain 2"/>
    <property type="match status" value="1"/>
</dbReference>
<dbReference type="Pfam" id="PF01135">
    <property type="entry name" value="PCMT"/>
    <property type="match status" value="1"/>
</dbReference>